<gene>
    <name evidence="4" type="ORF">SEMRO_984_G227920.1</name>
</gene>
<keyword evidence="5" id="KW-1185">Reference proteome</keyword>
<accession>A0A9N8EIE5</accession>
<feature type="compositionally biased region" description="Basic residues" evidence="1">
    <location>
        <begin position="266"/>
        <end position="275"/>
    </location>
</feature>
<keyword evidence="2" id="KW-1133">Transmembrane helix</keyword>
<feature type="transmembrane region" description="Helical" evidence="2">
    <location>
        <begin position="21"/>
        <end position="41"/>
    </location>
</feature>
<dbReference type="Gene3D" id="3.60.15.10">
    <property type="entry name" value="Ribonuclease Z/Hydroxyacylglutathione hydrolase-like"/>
    <property type="match status" value="1"/>
</dbReference>
<dbReference type="EMBL" id="CAICTM010000982">
    <property type="protein sequence ID" value="CAB9519050.1"/>
    <property type="molecule type" value="Genomic_DNA"/>
</dbReference>
<sequence>MPSIFRLRQQQQQQQNQRWRLVVRMPSFPQSAVLLLLLLLIQSHLLVVVDGITREGCLENYLPERVACYDDSNIFGDACRDLPIPSEAFPSQHLNDQGFALIRIRDTITTQAYVVTENTALALIVLDIASETETEEETEEERSPGPVFTVSAGATLHDNARDDRKGKDDNKNGNRKRRKLKGHSDQNHNNNRLLKEERKKKNSETESREPKDDVDVQRVVVSNAAEQEESPFEELAVSPTHEAIYTAPPTFAPTPSPSEPTETPGKGKRPTQQRRPIHVAMIDFPEAFLRRDPSTGKTVNNIMLPALEEILTEHNFSKQDIEQALMIYTHGHTDHTGGANFTLQVLRDDWKVPEVHILASEAVVETYETLIERGLWTFRAPIPTVPVPTYDLTPEVFTVSLGQSTQIQLHPTNGHTSAGQQDFIVYMEALPASRSSSNTNNGGQAAQPPILMYVDAIFPQWAPPFRFGTDDLLSYILLHDKLLEFDMEGFDDDDDDGDDDGEEGVFIGGHVNQVGTRQDILLSQELLEVVLDAASDALMAVDINPIAVDIGFFDPNSIGFSNRWALFRDYKTVVLRHCAKSVVQQMGCQLAGLDVVAESLCDIGQLFWGIVA</sequence>
<feature type="domain" description="Metallo-beta-lactamase" evidence="3">
    <location>
        <begin position="327"/>
        <end position="417"/>
    </location>
</feature>
<reference evidence="4" key="1">
    <citation type="submission" date="2020-06" db="EMBL/GenBank/DDBJ databases">
        <authorList>
            <consortium name="Plant Systems Biology data submission"/>
        </authorList>
    </citation>
    <scope>NUCLEOTIDE SEQUENCE</scope>
    <source>
        <strain evidence="4">D6</strain>
    </source>
</reference>
<dbReference type="AlphaFoldDB" id="A0A9N8EIE5"/>
<feature type="compositionally biased region" description="Basic and acidic residues" evidence="1">
    <location>
        <begin position="158"/>
        <end position="172"/>
    </location>
</feature>
<evidence type="ECO:0000256" key="1">
    <source>
        <dbReference type="SAM" id="MobiDB-lite"/>
    </source>
</evidence>
<evidence type="ECO:0000313" key="4">
    <source>
        <dbReference type="EMBL" id="CAB9519050.1"/>
    </source>
</evidence>
<dbReference type="InterPro" id="IPR036866">
    <property type="entry name" value="RibonucZ/Hydroxyglut_hydro"/>
</dbReference>
<feature type="region of interest" description="Disordered" evidence="1">
    <location>
        <begin position="132"/>
        <end position="218"/>
    </location>
</feature>
<feature type="region of interest" description="Disordered" evidence="1">
    <location>
        <begin position="245"/>
        <end position="275"/>
    </location>
</feature>
<evidence type="ECO:0000256" key="2">
    <source>
        <dbReference type="SAM" id="Phobius"/>
    </source>
</evidence>
<keyword evidence="2" id="KW-0812">Transmembrane</keyword>
<protein>
    <submittedName>
        <fullName evidence="4">Metallo-beta-lactamase superfamily</fullName>
    </submittedName>
</protein>
<organism evidence="4 5">
    <name type="scientific">Seminavis robusta</name>
    <dbReference type="NCBI Taxonomy" id="568900"/>
    <lineage>
        <taxon>Eukaryota</taxon>
        <taxon>Sar</taxon>
        <taxon>Stramenopiles</taxon>
        <taxon>Ochrophyta</taxon>
        <taxon>Bacillariophyta</taxon>
        <taxon>Bacillariophyceae</taxon>
        <taxon>Bacillariophycidae</taxon>
        <taxon>Naviculales</taxon>
        <taxon>Naviculaceae</taxon>
        <taxon>Seminavis</taxon>
    </lineage>
</organism>
<dbReference type="SUPFAM" id="SSF56281">
    <property type="entry name" value="Metallo-hydrolase/oxidoreductase"/>
    <property type="match status" value="1"/>
</dbReference>
<dbReference type="Pfam" id="PF00753">
    <property type="entry name" value="Lactamase_B"/>
    <property type="match status" value="1"/>
</dbReference>
<dbReference type="OrthoDB" id="449487at2759"/>
<dbReference type="InterPro" id="IPR001279">
    <property type="entry name" value="Metallo-B-lactamas"/>
</dbReference>
<comment type="caution">
    <text evidence="4">The sequence shown here is derived from an EMBL/GenBank/DDBJ whole genome shotgun (WGS) entry which is preliminary data.</text>
</comment>
<evidence type="ECO:0000259" key="3">
    <source>
        <dbReference type="Pfam" id="PF00753"/>
    </source>
</evidence>
<feature type="compositionally biased region" description="Basic and acidic residues" evidence="1">
    <location>
        <begin position="193"/>
        <end position="216"/>
    </location>
</feature>
<keyword evidence="2" id="KW-0472">Membrane</keyword>
<proteinExistence type="predicted"/>
<dbReference type="Proteomes" id="UP001153069">
    <property type="component" value="Unassembled WGS sequence"/>
</dbReference>
<evidence type="ECO:0000313" key="5">
    <source>
        <dbReference type="Proteomes" id="UP001153069"/>
    </source>
</evidence>
<name>A0A9N8EIE5_9STRA</name>